<keyword evidence="3" id="KW-0808">Transferase</keyword>
<dbReference type="PANTHER" id="PTHR12176:SF77">
    <property type="entry name" value="S-ADENOSYL-L-METHIONINE-DEPENDENT METHYLTRANSFERASES SUPERFAMILY PROTEIN"/>
    <property type="match status" value="1"/>
</dbReference>
<evidence type="ECO:0008006" key="5">
    <source>
        <dbReference type="Google" id="ProtNLM"/>
    </source>
</evidence>
<dbReference type="AlphaFoldDB" id="A0A5K0XQ45"/>
<dbReference type="Gene3D" id="3.40.50.150">
    <property type="entry name" value="Vaccinia Virus protein VP39"/>
    <property type="match status" value="1"/>
</dbReference>
<dbReference type="PANTHER" id="PTHR12176">
    <property type="entry name" value="SAM-DEPENDENT METHYLTRANSFERASE SUPERFAMILY PROTEIN"/>
    <property type="match status" value="1"/>
</dbReference>
<dbReference type="EMBL" id="LR721776">
    <property type="protein sequence ID" value="VVV67761.1"/>
    <property type="molecule type" value="Genomic_DNA"/>
</dbReference>
<proteinExistence type="inferred from homology"/>
<name>A0A5K0XQ45_9MAGN</name>
<evidence type="ECO:0000256" key="1">
    <source>
        <dbReference type="ARBA" id="ARBA00008361"/>
    </source>
</evidence>
<dbReference type="SUPFAM" id="SSF53335">
    <property type="entry name" value="S-adenosyl-L-methionine-dependent methyltransferases"/>
    <property type="match status" value="1"/>
</dbReference>
<organism evidence="4">
    <name type="scientific">Nymphaea colorata</name>
    <name type="common">pocket water lily</name>
    <dbReference type="NCBI Taxonomy" id="210225"/>
    <lineage>
        <taxon>Eukaryota</taxon>
        <taxon>Viridiplantae</taxon>
        <taxon>Streptophyta</taxon>
        <taxon>Embryophyta</taxon>
        <taxon>Tracheophyta</taxon>
        <taxon>Spermatophyta</taxon>
        <taxon>Magnoliopsida</taxon>
        <taxon>Nymphaeales</taxon>
        <taxon>Nymphaeaceae</taxon>
        <taxon>Nymphaea</taxon>
    </lineage>
</organism>
<dbReference type="InterPro" id="IPR029063">
    <property type="entry name" value="SAM-dependent_MTases_sf"/>
</dbReference>
<gene>
    <name evidence="4" type="ORF">NYM_LOCUS5751</name>
</gene>
<evidence type="ECO:0000313" key="4">
    <source>
        <dbReference type="EMBL" id="VVV67761.1"/>
    </source>
</evidence>
<evidence type="ECO:0000256" key="3">
    <source>
        <dbReference type="ARBA" id="ARBA00022679"/>
    </source>
</evidence>
<dbReference type="InterPro" id="IPR051419">
    <property type="entry name" value="Lys/N-term_MeTrsfase_sf"/>
</dbReference>
<keyword evidence="2" id="KW-0489">Methyltransferase</keyword>
<sequence length="332" mass="37337">MELRCFFTSRPLVRHETSTWNPPTSLQRATLFFSPLKPFRDRLPQLRVVASTPPPKSLNQQARRTDDGIPMDYVKTLAKFKSRHNHIRVLEISRRLDHPFAGSRLLLLDRPGNIHSIAFLFKLLTGTYFDVFATFPAILSDGPLAILGLGAGTAASMILQLYPQAEIHGYEIDPCVVSVGREYFGLSKIEKQHRGRIFIYVGDALRASVREGFSGMIVDLFSKGVVIPELQKPETWVRLRSNLRKGGRVMVNCGGSCVEPEDAARDGASIMEETLKAMDEAFHGQVSVLKLGDRKEDSCLALTGPMPDPVAWKQALQSSLRHHVDMWRPYRR</sequence>
<evidence type="ECO:0000256" key="2">
    <source>
        <dbReference type="ARBA" id="ARBA00022603"/>
    </source>
</evidence>
<reference evidence="4" key="1">
    <citation type="submission" date="2019-09" db="EMBL/GenBank/DDBJ databases">
        <authorList>
            <person name="Zhang L."/>
        </authorList>
    </citation>
    <scope>NUCLEOTIDE SEQUENCE</scope>
</reference>
<comment type="similarity">
    <text evidence="1">Belongs to the methyltransferase superfamily.</text>
</comment>
<dbReference type="GO" id="GO:0032259">
    <property type="term" value="P:methylation"/>
    <property type="evidence" value="ECO:0007669"/>
    <property type="project" value="UniProtKB-KW"/>
</dbReference>
<dbReference type="Gramene" id="NC11G0015440.1">
    <property type="protein sequence ID" value="NC11G0015440.1:cds"/>
    <property type="gene ID" value="NC11G0015440"/>
</dbReference>
<accession>A0A5K0XQ45</accession>
<dbReference type="GO" id="GO:0008168">
    <property type="term" value="F:methyltransferase activity"/>
    <property type="evidence" value="ECO:0007669"/>
    <property type="project" value="UniProtKB-KW"/>
</dbReference>
<protein>
    <recommendedName>
        <fullName evidence="5">PABS domain-containing protein</fullName>
    </recommendedName>
</protein>